<evidence type="ECO:0000313" key="1">
    <source>
        <dbReference type="EMBL" id="QJA62306.1"/>
    </source>
</evidence>
<dbReference type="AlphaFoldDB" id="A0A6M3K8E4"/>
<dbReference type="EMBL" id="MT141467">
    <property type="protein sequence ID" value="QJA62306.1"/>
    <property type="molecule type" value="Genomic_DNA"/>
</dbReference>
<reference evidence="2" key="1">
    <citation type="submission" date="2020-03" db="EMBL/GenBank/DDBJ databases">
        <title>The deep terrestrial virosphere.</title>
        <authorList>
            <person name="Holmfeldt K."/>
            <person name="Nilsson E."/>
            <person name="Simone D."/>
            <person name="Lopez-Fernandez M."/>
            <person name="Wu X."/>
            <person name="de Brujin I."/>
            <person name="Lundin D."/>
            <person name="Andersson A."/>
            <person name="Bertilsson S."/>
            <person name="Dopson M."/>
        </authorList>
    </citation>
    <scope>NUCLEOTIDE SEQUENCE</scope>
    <source>
        <strain evidence="2">MM415A01172</strain>
        <strain evidence="1">MM415B00797</strain>
    </source>
</reference>
<organism evidence="2">
    <name type="scientific">viral metagenome</name>
    <dbReference type="NCBI Taxonomy" id="1070528"/>
    <lineage>
        <taxon>unclassified sequences</taxon>
        <taxon>metagenomes</taxon>
        <taxon>organismal metagenomes</taxon>
    </lineage>
</organism>
<sequence length="101" mass="11915">MRIKIHNVMGLGFFIGEKIDEDDEKIYLKYPGMLLPNQRTQQGFQDLIMDPIPTMFANKNDLMKKFPIKKNNELYHGKPTMEILNLYSEFCQKASRTDNRD</sequence>
<protein>
    <submittedName>
        <fullName evidence="2">Uncharacterized protein</fullName>
    </submittedName>
</protein>
<proteinExistence type="predicted"/>
<evidence type="ECO:0000313" key="2">
    <source>
        <dbReference type="EMBL" id="QJA77986.1"/>
    </source>
</evidence>
<dbReference type="EMBL" id="MT142313">
    <property type="protein sequence ID" value="QJA77986.1"/>
    <property type="molecule type" value="Genomic_DNA"/>
</dbReference>
<gene>
    <name evidence="2" type="ORF">MM415A01172_0021</name>
    <name evidence="1" type="ORF">MM415B00797_0021</name>
</gene>
<accession>A0A6M3K8E4</accession>
<name>A0A6M3K8E4_9ZZZZ</name>